<evidence type="ECO:0000256" key="1">
    <source>
        <dbReference type="SAM" id="Phobius"/>
    </source>
</evidence>
<keyword evidence="1" id="KW-0812">Transmembrane</keyword>
<feature type="chain" id="PRO_5004558733" evidence="2">
    <location>
        <begin position="18"/>
        <end position="747"/>
    </location>
</feature>
<sequence>MLLLALALLLVAAPADAVSINLTRYGYTVAGTLSSRGSVDGTPGVSRFQNPFALCGSHNATDTDDLEFLISDNYRMRIFTRASTTLSTWFDNGGTGSSVDGPLSTSDASVAVGTISNVMGCHKYRYNSSMVFTFFVTQKNTIRYIFNDYIYTYTYTENTGLQFTSVTTYGTSRLYALSTTNSVLSCTLSTTSPYISACSILTLSSVASSSIIKGIAPTSTGFLITTGSTINLYVVAGTSASLEASVSGAFLDVQQAPNGIYFAVTSSAIYRLVVGSTTLAAYVHAGTESDSCSPSTNNVDGLEPTYCGIQRILPYSANEIYVALPGQYVLRSLILPPVQVPIFFGRLPFPIGFVDESAILPTLIADINAALNSSVNAGNTSMQQIYYPYLDESTGVVDTTTWNTNYMVLVPQQAFDNALTVDQIWAADYSATLSALNAYYSRTNEVYYGDNNVMPVANRTKQFLVEQRIAAYARSQLGYALIYTGKTFQTSAVNVSGVKVLMPASYGTTANHALLFPSDSAVKAMLLQAVRDSYPSSSKYNVSFSGDTYNFARLDDEQTMEARWWIQRFVMQRVRSCAASDSNPSGDGSTMVVNGGSSETSVTGIGGGNGPELTAVPIVGITNQTVAAGVGSSYSTYNYELFLPEGYNFTGTKFSACMNATDWSTFVVWINAQPTKAKKTCNTGCIVGIAVASAVVACILIAVIVVVTSKRRRLATVVVPTENGVARPKFSSTVDLDEEASSNPFAA</sequence>
<reference evidence="3 4" key="1">
    <citation type="journal article" date="2013" name="PLoS ONE">
        <title>Predicting the Proteins of Angomonas deanei, Strigomonas culicis and Their Respective Endosymbionts Reveals New Aspects of the Trypanosomatidae Family.</title>
        <authorList>
            <person name="Motta M.C."/>
            <person name="Martins A.C."/>
            <person name="de Souza S.S."/>
            <person name="Catta-Preta C.M."/>
            <person name="Silva R."/>
            <person name="Klein C.C."/>
            <person name="de Almeida L.G."/>
            <person name="de Lima Cunha O."/>
            <person name="Ciapina L.P."/>
            <person name="Brocchi M."/>
            <person name="Colabardini A.C."/>
            <person name="de Araujo Lima B."/>
            <person name="Machado C.R."/>
            <person name="de Almeida Soares C.M."/>
            <person name="Probst C.M."/>
            <person name="de Menezes C.B."/>
            <person name="Thompson C.E."/>
            <person name="Bartholomeu D.C."/>
            <person name="Gradia D.F."/>
            <person name="Pavoni D.P."/>
            <person name="Grisard E.C."/>
            <person name="Fantinatti-Garboggini F."/>
            <person name="Marchini F.K."/>
            <person name="Rodrigues-Luiz G.F."/>
            <person name="Wagner G."/>
            <person name="Goldman G.H."/>
            <person name="Fietto J.L."/>
            <person name="Elias M.C."/>
            <person name="Goldman M.H."/>
            <person name="Sagot M.F."/>
            <person name="Pereira M."/>
            <person name="Stoco P.H."/>
            <person name="de Mendonca-Neto R.P."/>
            <person name="Teixeira S.M."/>
            <person name="Maciel T.E."/>
            <person name="de Oliveira Mendes T.A."/>
            <person name="Urmenyi T.P."/>
            <person name="de Souza W."/>
            <person name="Schenkman S."/>
            <person name="de Vasconcelos A.T."/>
        </authorList>
    </citation>
    <scope>NUCLEOTIDE SEQUENCE [LARGE SCALE GENOMIC DNA]</scope>
</reference>
<comment type="caution">
    <text evidence="3">The sequence shown here is derived from an EMBL/GenBank/DDBJ whole genome shotgun (WGS) entry which is preliminary data.</text>
</comment>
<gene>
    <name evidence="3" type="ORF">STCU_04649</name>
</gene>
<dbReference type="OrthoDB" id="271747at2759"/>
<keyword evidence="2" id="KW-0732">Signal</keyword>
<dbReference type="Proteomes" id="UP000015354">
    <property type="component" value="Unassembled WGS sequence"/>
</dbReference>
<protein>
    <submittedName>
        <fullName evidence="3">Beta-glucosidase Adg3 (Putative)</fullName>
    </submittedName>
</protein>
<evidence type="ECO:0000313" key="4">
    <source>
        <dbReference type="Proteomes" id="UP000015354"/>
    </source>
</evidence>
<evidence type="ECO:0000313" key="3">
    <source>
        <dbReference type="EMBL" id="EPY29251.1"/>
    </source>
</evidence>
<evidence type="ECO:0000256" key="2">
    <source>
        <dbReference type="SAM" id="SignalP"/>
    </source>
</evidence>
<proteinExistence type="predicted"/>
<name>S9VQ86_9TRYP</name>
<dbReference type="EMBL" id="ATMH01004649">
    <property type="protein sequence ID" value="EPY29251.1"/>
    <property type="molecule type" value="Genomic_DNA"/>
</dbReference>
<accession>S9VQ86</accession>
<feature type="signal peptide" evidence="2">
    <location>
        <begin position="1"/>
        <end position="17"/>
    </location>
</feature>
<keyword evidence="1" id="KW-0472">Membrane</keyword>
<dbReference type="AlphaFoldDB" id="S9VQ86"/>
<feature type="transmembrane region" description="Helical" evidence="1">
    <location>
        <begin position="686"/>
        <end position="707"/>
    </location>
</feature>
<organism evidence="3 4">
    <name type="scientific">Strigomonas culicis</name>
    <dbReference type="NCBI Taxonomy" id="28005"/>
    <lineage>
        <taxon>Eukaryota</taxon>
        <taxon>Discoba</taxon>
        <taxon>Euglenozoa</taxon>
        <taxon>Kinetoplastea</taxon>
        <taxon>Metakinetoplastina</taxon>
        <taxon>Trypanosomatida</taxon>
        <taxon>Trypanosomatidae</taxon>
        <taxon>Strigomonadinae</taxon>
        <taxon>Strigomonas</taxon>
    </lineage>
</organism>
<keyword evidence="1" id="KW-1133">Transmembrane helix</keyword>
<keyword evidence="4" id="KW-1185">Reference proteome</keyword>